<dbReference type="Pfam" id="PF24357">
    <property type="entry name" value="TMD0_ABC"/>
    <property type="match status" value="1"/>
</dbReference>
<feature type="transmembrane region" description="Helical" evidence="10">
    <location>
        <begin position="351"/>
        <end position="370"/>
    </location>
</feature>
<keyword evidence="8 10" id="KW-0472">Membrane</keyword>
<dbReference type="Pfam" id="PF00005">
    <property type="entry name" value="ABC_tran"/>
    <property type="match status" value="2"/>
</dbReference>
<dbReference type="FunFam" id="1.20.1560.10:FF:000001">
    <property type="entry name" value="ATP-binding cassette subfamily C member 1"/>
    <property type="match status" value="1"/>
</dbReference>
<feature type="domain" description="ABC transmembrane type-1" evidence="12">
    <location>
        <begin position="623"/>
        <end position="911"/>
    </location>
</feature>
<dbReference type="GO" id="GO:0005524">
    <property type="term" value="F:ATP binding"/>
    <property type="evidence" value="ECO:0007669"/>
    <property type="project" value="UniProtKB-KW"/>
</dbReference>
<evidence type="ECO:0000259" key="11">
    <source>
        <dbReference type="PROSITE" id="PS50893"/>
    </source>
</evidence>
<dbReference type="CDD" id="cd18603">
    <property type="entry name" value="ABC_6TM_MRP1_2_3_6_D2_like"/>
    <property type="match status" value="1"/>
</dbReference>
<feature type="transmembrane region" description="Helical" evidence="10">
    <location>
        <begin position="846"/>
        <end position="870"/>
    </location>
</feature>
<evidence type="ECO:0000256" key="3">
    <source>
        <dbReference type="ARBA" id="ARBA00022692"/>
    </source>
</evidence>
<feature type="transmembrane region" description="Helical" evidence="10">
    <location>
        <begin position="236"/>
        <end position="259"/>
    </location>
</feature>
<feature type="transmembrane region" description="Helical" evidence="10">
    <location>
        <begin position="661"/>
        <end position="685"/>
    </location>
</feature>
<feature type="transmembrane region" description="Helical" evidence="10">
    <location>
        <begin position="1395"/>
        <end position="1415"/>
    </location>
</feature>
<feature type="transmembrane region" description="Helical" evidence="10">
    <location>
        <begin position="483"/>
        <end position="503"/>
    </location>
</feature>
<evidence type="ECO:0000256" key="8">
    <source>
        <dbReference type="ARBA" id="ARBA00023136"/>
    </source>
</evidence>
<dbReference type="SUPFAM" id="SSF90123">
    <property type="entry name" value="ABC transporter transmembrane region"/>
    <property type="match status" value="2"/>
</dbReference>
<feature type="domain" description="ABC transporter" evidence="11">
    <location>
        <begin position="1019"/>
        <end position="1232"/>
    </location>
</feature>
<evidence type="ECO:0000313" key="13">
    <source>
        <dbReference type="EMBL" id="KAG9327334.1"/>
    </source>
</evidence>
<dbReference type="InterPro" id="IPR044746">
    <property type="entry name" value="ABCC_6TM_D1"/>
</dbReference>
<feature type="transmembrane region" description="Helical" evidence="10">
    <location>
        <begin position="140"/>
        <end position="156"/>
    </location>
</feature>
<feature type="transmembrane region" description="Helical" evidence="10">
    <location>
        <begin position="764"/>
        <end position="783"/>
    </location>
</feature>
<dbReference type="Gene3D" id="1.20.1560.10">
    <property type="entry name" value="ABC transporter type 1, transmembrane domain"/>
    <property type="match status" value="2"/>
</dbReference>
<protein>
    <submittedName>
        <fullName evidence="13">Uncharacterized protein</fullName>
    </submittedName>
</protein>
<dbReference type="InterPro" id="IPR050173">
    <property type="entry name" value="ABC_transporter_C-like"/>
</dbReference>
<dbReference type="Gene3D" id="3.40.50.300">
    <property type="entry name" value="P-loop containing nucleotide triphosphate hydrolases"/>
    <property type="match status" value="2"/>
</dbReference>
<dbReference type="InterPro" id="IPR003439">
    <property type="entry name" value="ABC_transporter-like_ATP-bd"/>
</dbReference>
<sequence length="1656" mass="183264">MTTMTAMDGKESEIKDSSEDIMIEESTEGEDDGEELSAKKVTVTRLSRSTTEPVRVKRLSLISSEDLKTPTVAIPTVAVAAGSLAVWASVLYYGAYKKKFSALLTFPVMTAACFASFTPVHDGTHSSIAKGVHKKTINNLVGYLSGVPLILPFGFYRQLHLLHHRYTNTDKDPDAWDARGPMVVRFFKWFVPDFFWIRWLLELKIQKPKLLETGLFYLGMTLLMRRMRHQGISRTAILKYWILPQRTAYWLLVWLFAYVPHRMEGEHKFNAKDNVYKMTNVTGGILNSNGFNLAIPLLNQHLHNIHHLYPQLPFTHYGAIWAKHKDALIAAGTEIHPGPTSESRVDVTFCFGNTILLALPSLLSVILFIKRGHSLYSRDGKWRRRLPLDRWLYWISLACMLIACAALITRLVVLDEARSPASTLATAALLVAWLVATGLNYLENQHSTRSSTYIYGFYVICLIASAISIRTMHDIHLTSQPQFISFCVYFGAICCGFIAEAWPRRLLADTHTKSHLQGGQSMEKKGQEQEDDVDKPTAFDRANLFSRISFHFLQKVVSLGYRRPLQDSDIANMMPRHTRTLRSYEFVSAVWGRHVQKRQAANKAPSLLWVVFKAGGWATWSSIVFFALTESAMDYVQPVMLDVILNYIASFSTDAPQSTSVGVILSIGLFVTSLVASLATGQYYLRGTNLGIELKSGLTSMIYRKSLKLSPGARREATVGEITNHMSVDAERICHAVTLIPRAISAPVELALGIWLLYRQLGPSAFTGLGVVLLAMPVQGFIGKVLNKAKDKKLEAMDGRVRLLTEVLSGIKIVKLYAWERSFQKKLETIREKELKHLMHIGTTMAFMLIMYTSLPSLMSLLSFVVYALLGGPGGTRGVMSAQVVFVSITLFNRLAKPIGTASSIVNQIISLNVAVKRVQGFLLQEEIDDSHMEYQEPSYEGDLEKSASETTLLGAKSDHDGAVGHERTTTRRPALRIQDGTFSWNNQETTTLTTPGAPLDESALSTTITTTTAGEKETETPATTDSALVRAALRDINFVVPQGSLTVIMGRVGQGKSSLVSAIIGDMYTIQGRVQIHGRMAYVPQQAWIFNATVRDNIIFGKEFNQELYDKIVRASGLEPDLKMLPAGEVDQIAVIKDGAIDETGAYEDLMTAQGSFCQLIREYAMKEQKAQEEVAAVEAESSGAGGVKDGGLLEESLKTAVVSDKGAIDSTAPAAAELADDEDGELIMEEKAAEGSVGFEVFKGYAKATTYLFAFLGPLGFAMSQASQIGISIWLQNWASTENNGDQASVGTLLGVYAALVALYILCDTGVNLIILVSAGIRAARILHRNLLQTVMRLPMSFFDTTPVGRIVNRFSSDMDNVDELVPFNISDFYFFLSSVLGTLVVISFSVPIFMALIPFLVVIYLVLQIYYIRSSRALKRLHSISKSPLYQHFGETLTGVSTIRAMRVHHQFILDNAIRSDRSSNAFFVFTIAARWLSVRLELLGSIIVLATSLLAVLGREKLGPSMAGLALSYALNVTFSITYLVTSFTDLQNQLVSVERIQEYTAKKQEAPLDMPRDQQLPESWPSSGKIVFKQYSTRYRQGMDLVIKKISFEVEPSEKVGIVGRTGAGKSSLTLALFRIIEAANSHWAKASDNAAADSDAEVRTIVHSVE</sequence>
<evidence type="ECO:0000313" key="14">
    <source>
        <dbReference type="Proteomes" id="UP000717515"/>
    </source>
</evidence>
<dbReference type="PROSITE" id="PS50893">
    <property type="entry name" value="ABC_TRANSPORTER_2"/>
    <property type="match status" value="1"/>
</dbReference>
<gene>
    <name evidence="13" type="ORF">KVV02_007110</name>
</gene>
<dbReference type="SUPFAM" id="SSF52540">
    <property type="entry name" value="P-loop containing nucleoside triphosphate hydrolases"/>
    <property type="match status" value="2"/>
</dbReference>
<feature type="transmembrane region" description="Helical" evidence="10">
    <location>
        <begin position="607"/>
        <end position="628"/>
    </location>
</feature>
<dbReference type="GO" id="GO:0016020">
    <property type="term" value="C:membrane"/>
    <property type="evidence" value="ECO:0007669"/>
    <property type="project" value="InterPro"/>
</dbReference>
<dbReference type="FunFam" id="1.20.1560.10:FF:000006">
    <property type="entry name" value="ATP-binding cassette, sub-family C (CFTR/MRP), member 9"/>
    <property type="match status" value="1"/>
</dbReference>
<dbReference type="InterPro" id="IPR036640">
    <property type="entry name" value="ABC1_TM_sf"/>
</dbReference>
<feature type="transmembrane region" description="Helical" evidence="10">
    <location>
        <begin position="1508"/>
        <end position="1529"/>
    </location>
</feature>
<feature type="region of interest" description="Disordered" evidence="9">
    <location>
        <begin position="1"/>
        <end position="37"/>
    </location>
</feature>
<dbReference type="InterPro" id="IPR005804">
    <property type="entry name" value="FA_desaturase_dom"/>
</dbReference>
<keyword evidence="2" id="KW-0813">Transport</keyword>
<dbReference type="EMBL" id="JAIFTL010000006">
    <property type="protein sequence ID" value="KAG9327334.1"/>
    <property type="molecule type" value="Genomic_DNA"/>
</dbReference>
<dbReference type="PROSITE" id="PS50929">
    <property type="entry name" value="ABC_TM1F"/>
    <property type="match status" value="2"/>
</dbReference>
<proteinExistence type="predicted"/>
<evidence type="ECO:0000259" key="12">
    <source>
        <dbReference type="PROSITE" id="PS50929"/>
    </source>
</evidence>
<keyword evidence="6" id="KW-0067">ATP-binding</keyword>
<feature type="domain" description="ABC transmembrane type-1" evidence="12">
    <location>
        <begin position="1257"/>
        <end position="1537"/>
    </location>
</feature>
<feature type="transmembrane region" description="Helical" evidence="10">
    <location>
        <begin position="1367"/>
        <end position="1389"/>
    </location>
</feature>
<reference evidence="13" key="1">
    <citation type="submission" date="2021-07" db="EMBL/GenBank/DDBJ databases">
        <title>Draft genome of Mortierella alpina, strain LL118, isolated from an aspen leaf litter sample.</title>
        <authorList>
            <person name="Yang S."/>
            <person name="Vinatzer B.A."/>
        </authorList>
    </citation>
    <scope>NUCLEOTIDE SEQUENCE</scope>
    <source>
        <strain evidence="13">LL118</strain>
    </source>
</reference>
<keyword evidence="7 10" id="KW-1133">Transmembrane helix</keyword>
<dbReference type="GO" id="GO:0012505">
    <property type="term" value="C:endomembrane system"/>
    <property type="evidence" value="ECO:0007669"/>
    <property type="project" value="UniProtKB-SubCell"/>
</dbReference>
<feature type="transmembrane region" description="Helical" evidence="10">
    <location>
        <begin position="1297"/>
        <end position="1323"/>
    </location>
</feature>
<dbReference type="Proteomes" id="UP000717515">
    <property type="component" value="Unassembled WGS sequence"/>
</dbReference>
<feature type="transmembrane region" description="Helical" evidence="10">
    <location>
        <begin position="391"/>
        <end position="412"/>
    </location>
</feature>
<keyword evidence="5" id="KW-0547">Nucleotide-binding</keyword>
<feature type="transmembrane region" description="Helical" evidence="10">
    <location>
        <begin position="424"/>
        <end position="442"/>
    </location>
</feature>
<evidence type="ECO:0000256" key="1">
    <source>
        <dbReference type="ARBA" id="ARBA00004127"/>
    </source>
</evidence>
<name>A0A9P8IEM0_MORAP</name>
<dbReference type="GO" id="GO:0016887">
    <property type="term" value="F:ATP hydrolysis activity"/>
    <property type="evidence" value="ECO:0007669"/>
    <property type="project" value="InterPro"/>
</dbReference>
<organism evidence="13 14">
    <name type="scientific">Mortierella alpina</name>
    <name type="common">Oleaginous fungus</name>
    <name type="synonym">Mortierella renispora</name>
    <dbReference type="NCBI Taxonomy" id="64518"/>
    <lineage>
        <taxon>Eukaryota</taxon>
        <taxon>Fungi</taxon>
        <taxon>Fungi incertae sedis</taxon>
        <taxon>Mucoromycota</taxon>
        <taxon>Mortierellomycotina</taxon>
        <taxon>Mortierellomycetes</taxon>
        <taxon>Mortierellales</taxon>
        <taxon>Mortierellaceae</taxon>
        <taxon>Mortierella</taxon>
    </lineage>
</organism>
<keyword evidence="3 10" id="KW-0812">Transmembrane</keyword>
<comment type="subcellular location">
    <subcellularLocation>
        <location evidence="1">Endomembrane system</location>
        <topology evidence="1">Multi-pass membrane protein</topology>
    </subcellularLocation>
</comment>
<evidence type="ECO:0000256" key="5">
    <source>
        <dbReference type="ARBA" id="ARBA00022741"/>
    </source>
</evidence>
<feature type="transmembrane region" description="Helical" evidence="10">
    <location>
        <begin position="72"/>
        <end position="93"/>
    </location>
</feature>
<feature type="transmembrane region" description="Helical" evidence="10">
    <location>
        <begin position="1484"/>
        <end position="1502"/>
    </location>
</feature>
<evidence type="ECO:0000256" key="6">
    <source>
        <dbReference type="ARBA" id="ARBA00022840"/>
    </source>
</evidence>
<feature type="compositionally biased region" description="Basic and acidic residues" evidence="9">
    <location>
        <begin position="8"/>
        <end position="18"/>
    </location>
</feature>
<comment type="caution">
    <text evidence="13">The sequence shown here is derived from an EMBL/GenBank/DDBJ whole genome shotgun (WGS) entry which is preliminary data.</text>
</comment>
<feature type="transmembrane region" description="Helical" evidence="10">
    <location>
        <begin position="100"/>
        <end position="120"/>
    </location>
</feature>
<dbReference type="GO" id="GO:0140359">
    <property type="term" value="F:ABC-type transporter activity"/>
    <property type="evidence" value="ECO:0007669"/>
    <property type="project" value="InterPro"/>
</dbReference>
<evidence type="ECO:0000256" key="2">
    <source>
        <dbReference type="ARBA" id="ARBA00022448"/>
    </source>
</evidence>
<feature type="transmembrane region" description="Helical" evidence="10">
    <location>
        <begin position="1253"/>
        <end position="1277"/>
    </location>
</feature>
<feature type="compositionally biased region" description="Acidic residues" evidence="9">
    <location>
        <begin position="19"/>
        <end position="35"/>
    </location>
</feature>
<dbReference type="GO" id="GO:0006629">
    <property type="term" value="P:lipid metabolic process"/>
    <property type="evidence" value="ECO:0007669"/>
    <property type="project" value="InterPro"/>
</dbReference>
<evidence type="ECO:0000256" key="9">
    <source>
        <dbReference type="SAM" id="MobiDB-lite"/>
    </source>
</evidence>
<feature type="transmembrane region" description="Helical" evidence="10">
    <location>
        <begin position="454"/>
        <end position="471"/>
    </location>
</feature>
<dbReference type="InterPro" id="IPR011527">
    <property type="entry name" value="ABC1_TM_dom"/>
</dbReference>
<accession>A0A9P8IEM0</accession>
<dbReference type="Pfam" id="PF00487">
    <property type="entry name" value="FA_desaturase"/>
    <property type="match status" value="1"/>
</dbReference>
<evidence type="ECO:0000256" key="10">
    <source>
        <dbReference type="SAM" id="Phobius"/>
    </source>
</evidence>
<dbReference type="InterPro" id="IPR056227">
    <property type="entry name" value="TMD0_ABC"/>
</dbReference>
<evidence type="ECO:0000256" key="7">
    <source>
        <dbReference type="ARBA" id="ARBA00022989"/>
    </source>
</evidence>
<dbReference type="CDD" id="cd18579">
    <property type="entry name" value="ABC_6TM_ABCC_D1"/>
    <property type="match status" value="1"/>
</dbReference>
<dbReference type="PANTHER" id="PTHR24223">
    <property type="entry name" value="ATP-BINDING CASSETTE SUB-FAMILY C"/>
    <property type="match status" value="1"/>
</dbReference>
<keyword evidence="4" id="KW-0677">Repeat</keyword>
<evidence type="ECO:0000256" key="4">
    <source>
        <dbReference type="ARBA" id="ARBA00022737"/>
    </source>
</evidence>
<dbReference type="Pfam" id="PF00664">
    <property type="entry name" value="ABC_membrane"/>
    <property type="match status" value="2"/>
</dbReference>
<dbReference type="InterPro" id="IPR027417">
    <property type="entry name" value="P-loop_NTPase"/>
</dbReference>